<reference evidence="9" key="2">
    <citation type="journal article" date="2021" name="Genome Biol. Evol.">
        <title>Developing a high-quality reference genome for a parasitic bivalve with doubly uniparental inheritance (Bivalvia: Unionida).</title>
        <authorList>
            <person name="Smith C.H."/>
        </authorList>
    </citation>
    <scope>NUCLEOTIDE SEQUENCE</scope>
    <source>
        <strain evidence="9">CHS0354</strain>
        <tissue evidence="9">Mantle</tissue>
    </source>
</reference>
<feature type="region of interest" description="Disordered" evidence="7">
    <location>
        <begin position="528"/>
        <end position="552"/>
    </location>
</feature>
<feature type="repeat" description="WD" evidence="6">
    <location>
        <begin position="99"/>
        <end position="130"/>
    </location>
</feature>
<evidence type="ECO:0000313" key="9">
    <source>
        <dbReference type="EMBL" id="KAK3585668.1"/>
    </source>
</evidence>
<evidence type="ECO:0000256" key="5">
    <source>
        <dbReference type="ARBA" id="ARBA00022737"/>
    </source>
</evidence>
<dbReference type="Pfam" id="PF01167">
    <property type="entry name" value="Tub"/>
    <property type="match status" value="1"/>
</dbReference>
<reference evidence="9" key="1">
    <citation type="journal article" date="2021" name="Genome Biol. Evol.">
        <title>A High-Quality Reference Genome for a Parasitic Bivalve with Doubly Uniparental Inheritance (Bivalvia: Unionida).</title>
        <authorList>
            <person name="Smith C.H."/>
        </authorList>
    </citation>
    <scope>NUCLEOTIDE SEQUENCE</scope>
    <source>
        <strain evidence="9">CHS0354</strain>
    </source>
</reference>
<dbReference type="Gene3D" id="3.20.90.10">
    <property type="entry name" value="Tubby Protein, Chain A"/>
    <property type="match status" value="1"/>
</dbReference>
<dbReference type="AlphaFoldDB" id="A0AAE0S616"/>
<evidence type="ECO:0000256" key="3">
    <source>
        <dbReference type="ARBA" id="ARBA00022490"/>
    </source>
</evidence>
<dbReference type="PROSITE" id="PS50225">
    <property type="entry name" value="SOCS"/>
    <property type="match status" value="1"/>
</dbReference>
<dbReference type="PANTHER" id="PTHR16517:SF2">
    <property type="entry name" value="TUBBY-RELATED PROTEIN 4"/>
    <property type="match status" value="1"/>
</dbReference>
<dbReference type="InterPro" id="IPR056159">
    <property type="entry name" value="Beta-prop_IFT121_TULP_N"/>
</dbReference>
<feature type="compositionally biased region" description="Low complexity" evidence="7">
    <location>
        <begin position="846"/>
        <end position="858"/>
    </location>
</feature>
<evidence type="ECO:0000256" key="6">
    <source>
        <dbReference type="PROSITE-ProRule" id="PRU00221"/>
    </source>
</evidence>
<organism evidence="9 10">
    <name type="scientific">Potamilus streckersoni</name>
    <dbReference type="NCBI Taxonomy" id="2493646"/>
    <lineage>
        <taxon>Eukaryota</taxon>
        <taxon>Metazoa</taxon>
        <taxon>Spiralia</taxon>
        <taxon>Lophotrochozoa</taxon>
        <taxon>Mollusca</taxon>
        <taxon>Bivalvia</taxon>
        <taxon>Autobranchia</taxon>
        <taxon>Heteroconchia</taxon>
        <taxon>Palaeoheterodonta</taxon>
        <taxon>Unionida</taxon>
        <taxon>Unionoidea</taxon>
        <taxon>Unionidae</taxon>
        <taxon>Ambleminae</taxon>
        <taxon>Lampsilini</taxon>
        <taxon>Potamilus</taxon>
    </lineage>
</organism>
<dbReference type="EMBL" id="JAEAOA010001233">
    <property type="protein sequence ID" value="KAK3585668.1"/>
    <property type="molecule type" value="Genomic_DNA"/>
</dbReference>
<dbReference type="SUPFAM" id="SSF82171">
    <property type="entry name" value="DPP6 N-terminal domain-like"/>
    <property type="match status" value="1"/>
</dbReference>
<dbReference type="Proteomes" id="UP001195483">
    <property type="component" value="Unassembled WGS sequence"/>
</dbReference>
<dbReference type="SMART" id="SM00320">
    <property type="entry name" value="WD40"/>
    <property type="match status" value="3"/>
</dbReference>
<gene>
    <name evidence="9" type="ORF">CHS0354_020234</name>
</gene>
<keyword evidence="5" id="KW-0677">Repeat</keyword>
<keyword evidence="10" id="KW-1185">Reference proteome</keyword>
<accession>A0AAE0S616</accession>
<feature type="domain" description="SOCS box" evidence="8">
    <location>
        <begin position="374"/>
        <end position="415"/>
    </location>
</feature>
<comment type="caution">
    <text evidence="9">The sequence shown here is derived from an EMBL/GenBank/DDBJ whole genome shotgun (WGS) entry which is preliminary data.</text>
</comment>
<dbReference type="Gene3D" id="2.130.10.10">
    <property type="entry name" value="YVTN repeat-like/Quinoprotein amine dehydrogenase"/>
    <property type="match status" value="1"/>
</dbReference>
<evidence type="ECO:0000313" key="10">
    <source>
        <dbReference type="Proteomes" id="UP001195483"/>
    </source>
</evidence>
<dbReference type="InterPro" id="IPR001496">
    <property type="entry name" value="SOCS_box"/>
</dbReference>
<dbReference type="InterPro" id="IPR025659">
    <property type="entry name" value="Tubby-like_C"/>
</dbReference>
<evidence type="ECO:0000256" key="4">
    <source>
        <dbReference type="ARBA" id="ARBA00022574"/>
    </source>
</evidence>
<keyword evidence="3" id="KW-0963">Cytoplasm</keyword>
<protein>
    <recommendedName>
        <fullName evidence="8">SOCS box domain-containing protein</fullName>
    </recommendedName>
</protein>
<dbReference type="PROSITE" id="PS50082">
    <property type="entry name" value="WD_REPEATS_2"/>
    <property type="match status" value="1"/>
</dbReference>
<dbReference type="InterPro" id="IPR001680">
    <property type="entry name" value="WD40_rpt"/>
</dbReference>
<name>A0AAE0S616_9BIVA</name>
<dbReference type="PANTHER" id="PTHR16517">
    <property type="entry name" value="TUBBY-RELATED"/>
    <property type="match status" value="1"/>
</dbReference>
<evidence type="ECO:0000259" key="8">
    <source>
        <dbReference type="PROSITE" id="PS50225"/>
    </source>
</evidence>
<evidence type="ECO:0000256" key="7">
    <source>
        <dbReference type="SAM" id="MobiDB-lite"/>
    </source>
</evidence>
<reference evidence="9" key="3">
    <citation type="submission" date="2023-05" db="EMBL/GenBank/DDBJ databases">
        <authorList>
            <person name="Smith C.H."/>
        </authorList>
    </citation>
    <scope>NUCLEOTIDE SEQUENCE</scope>
    <source>
        <strain evidence="9">CHS0354</strain>
        <tissue evidence="9">Mantle</tissue>
    </source>
</reference>
<sequence length="1207" mass="136594">MMQFLVKFGKIWIRRELKCTCSVGFVNYMTECTIHSLSWMGKVPDNLPEDNNTGWKLKRNQYYSEGWLASGNAKGIVGVTFTTSHCLKYEPPNRSNFNLRGHRTEVVLVRWNEPYQKLATCDSQGIIFVWIKHEGRWSIELINDRNSQVTDFAWSHDGRMALICYCDGFVLVGSVAGQRFWSSMLNLDGTSITCGVWSPDDQKVMFGTTDGQIIVMNSTGAMVSQVTIHDGMEISTMAWSCEKFNMEENDANKDSSIHVSPREQDIAAVEKKHALAVSFKYGAIYLMQNYDDVCPRVVHTLLTGLRLDWSNCGEYLAVGGFTRLPNLQCRNEIHFYSKSGQLIHWETISSQGKPLTALCWGHNDRRLFIAAGHHLFVAWVNKQVPHLQYLCQRRIQQAVKTLHSVYHLPIPAKLRHGILALFSPTIKSYIPNPFKLREFVSTPPPGNERLFCTMVRHGEETSGGHYTLYLEYLGGLIPLLKGKRASKLRPDFVIFDPKIRATGQRHSEECDGENICMDYTLSSDSDSDSDVSIDGCGSPRVHRKRSQKAFRPGKVERSTTFRTLNDLLYNDNLPESSKLVEVTSNIWGTKFRLVGIASHLPEELGNVLYKTSLLHLQPRQMTVNVSELPRDQSLLTQDQNFTPAGTSEEDNDDLLELDYINPIQDVLSLQRSGSGAHSETANHIKGDITVVDILQSNQFELINSNEDYLEGNSSVSNSNNHVERQGKAIVMKTKLSPASESHPQNNHAFNTEYEFVSTVKDSFIMQGARPKIPQWTTSGHVAEVNVMASEGLQTAKTFVHQHIMSPQLSPKSSTSQSSPSCSNSQDNSLKSNRESLSYFRKDSTESQKSNHSFSSSSSEKLMNNEQNDKIVPSLVNTLFHSDIQDNVPRWADPAVQGIKYIDDEDTLENMEISFENNSVCDSSQSALTPTDTTQKRLYLANHTPQEMTTCKTDAASCQRRTFEKNSDSLFKEKMAATDLKIKDNIPSSKMDSGLSDSIKSLGSEDLRMELYSRHRKSSDVEITQSASLPASPIRRLHKPDSPTKRLREEVLKGKCKHYSPLFKRKSKYYNGSFELDEEFSSSSLEDMHMDYTFKNLESFQKAQLKQKLRKVHIKGEDRSGMSPQRCRQFVMHNKAPLWNENSQVYQLDFGGRVTQESAKNFQIEFCGKQVMQFGRIDGNAYTLDFQYPFTAIQAFGVALANVTQRLK</sequence>
<evidence type="ECO:0000256" key="1">
    <source>
        <dbReference type="ARBA" id="ARBA00004496"/>
    </source>
</evidence>
<dbReference type="GO" id="GO:0005737">
    <property type="term" value="C:cytoplasm"/>
    <property type="evidence" value="ECO:0007669"/>
    <property type="project" value="UniProtKB-SubCell"/>
</dbReference>
<feature type="compositionally biased region" description="Low complexity" evidence="7">
    <location>
        <begin position="805"/>
        <end position="828"/>
    </location>
</feature>
<dbReference type="InterPro" id="IPR015943">
    <property type="entry name" value="WD40/YVTN_repeat-like_dom_sf"/>
</dbReference>
<keyword evidence="4 6" id="KW-0853">WD repeat</keyword>
<comment type="subcellular location">
    <subcellularLocation>
        <location evidence="1">Cytoplasm</location>
    </subcellularLocation>
</comment>
<dbReference type="InterPro" id="IPR000007">
    <property type="entry name" value="Tubby_C"/>
</dbReference>
<proteinExistence type="inferred from homology"/>
<evidence type="ECO:0000256" key="2">
    <source>
        <dbReference type="ARBA" id="ARBA00007129"/>
    </source>
</evidence>
<dbReference type="Pfam" id="PF24797">
    <property type="entry name" value="Beta-prop_WDR35_TULP_N"/>
    <property type="match status" value="1"/>
</dbReference>
<comment type="similarity">
    <text evidence="2">Belongs to the TUB family.</text>
</comment>
<feature type="region of interest" description="Disordered" evidence="7">
    <location>
        <begin position="804"/>
        <end position="862"/>
    </location>
</feature>
<dbReference type="SUPFAM" id="SSF54518">
    <property type="entry name" value="Tubby C-terminal domain-like"/>
    <property type="match status" value="1"/>
</dbReference>